<evidence type="ECO:0000256" key="2">
    <source>
        <dbReference type="ARBA" id="ARBA00016549"/>
    </source>
</evidence>
<dbReference type="GO" id="GO:0046872">
    <property type="term" value="F:metal ion binding"/>
    <property type="evidence" value="ECO:0007669"/>
    <property type="project" value="UniProtKB-KW"/>
</dbReference>
<name>A0A8H2K1B6_ACIRA</name>
<dbReference type="Proteomes" id="UP000314285">
    <property type="component" value="Unassembled WGS sequence"/>
</dbReference>
<dbReference type="RefSeq" id="WP_005026564.1">
    <property type="nucleotide sequence ID" value="NZ_CP027365.1"/>
</dbReference>
<evidence type="ECO:0000256" key="4">
    <source>
        <dbReference type="ARBA" id="ARBA00030169"/>
    </source>
</evidence>
<gene>
    <name evidence="6" type="ORF">FHY67_07330</name>
</gene>
<comment type="caution">
    <text evidence="6">The sequence shown here is derived from an EMBL/GenBank/DDBJ whole genome shotgun (WGS) entry which is preliminary data.</text>
</comment>
<dbReference type="EMBL" id="VFBM01000004">
    <property type="protein sequence ID" value="TNX92559.1"/>
    <property type="molecule type" value="Genomic_DNA"/>
</dbReference>
<proteinExistence type="predicted"/>
<keyword evidence="5" id="KW-0479">Metal-binding</keyword>
<reference evidence="6 7" key="1">
    <citation type="submission" date="2019-06" db="EMBL/GenBank/DDBJ databases">
        <title>Genome of Acinetobacter radioresistens APH1, a phenol degrading strain.</title>
        <authorList>
            <person name="Liu Y."/>
        </authorList>
    </citation>
    <scope>NUCLEOTIDE SEQUENCE [LARGE SCALE GENOMIC DNA]</scope>
    <source>
        <strain evidence="6 7">APH1</strain>
    </source>
</reference>
<accession>A0A8H2K1B6</accession>
<dbReference type="PANTHER" id="PTHR33254">
    <property type="entry name" value="4-HYDROXY-4-METHYL-2-OXOGLUTARATE ALDOLASE 3-RELATED"/>
    <property type="match status" value="1"/>
</dbReference>
<dbReference type="AlphaFoldDB" id="A0A8H2K1B6"/>
<comment type="cofactor">
    <cofactor evidence="1">
        <name>a divalent metal cation</name>
        <dbReference type="ChEBI" id="CHEBI:60240"/>
    </cofactor>
</comment>
<dbReference type="CDD" id="cd16841">
    <property type="entry name" value="RraA_family"/>
    <property type="match status" value="1"/>
</dbReference>
<dbReference type="Pfam" id="PF03737">
    <property type="entry name" value="RraA-like"/>
    <property type="match status" value="1"/>
</dbReference>
<dbReference type="Gene3D" id="3.50.30.40">
    <property type="entry name" value="Ribonuclease E inhibitor RraA/RraA-like"/>
    <property type="match status" value="1"/>
</dbReference>
<dbReference type="SUPFAM" id="SSF89562">
    <property type="entry name" value="RraA-like"/>
    <property type="match status" value="1"/>
</dbReference>
<feature type="binding site" evidence="5">
    <location>
        <position position="108"/>
    </location>
    <ligand>
        <name>Mg(2+)</name>
        <dbReference type="ChEBI" id="CHEBI:18420"/>
    </ligand>
</feature>
<evidence type="ECO:0000256" key="3">
    <source>
        <dbReference type="ARBA" id="ARBA00029596"/>
    </source>
</evidence>
<sequence length="216" mass="24015">MLELSDNLLKSYSAISSSTIGHILDTGYLPGIHAVNSIQQIAGRVRTVTLNSVNAMQIREALLASKAGDVLVIDARNIGNRACWGEQRHRAAIYHQLAAIVVLGAVTDISALRTMKVPVFAQAVSCLTTRAEGESLVDFDQAIYYFDAVISTGDLIVGDADGVFILKPDMAERYVAQFQNIELLEQQKRDQFFKQHPPEDYYHQLNHRNNSERDII</sequence>
<dbReference type="PANTHER" id="PTHR33254:SF4">
    <property type="entry name" value="4-HYDROXY-4-METHYL-2-OXOGLUTARATE ALDOLASE 3-RELATED"/>
    <property type="match status" value="1"/>
</dbReference>
<comment type="cofactor">
    <cofactor evidence="5">
        <name>Mg(2+)</name>
        <dbReference type="ChEBI" id="CHEBI:18420"/>
    </cofactor>
</comment>
<evidence type="ECO:0000256" key="5">
    <source>
        <dbReference type="PIRSR" id="PIRSR605493-1"/>
    </source>
</evidence>
<keyword evidence="5" id="KW-0460">Magnesium</keyword>
<dbReference type="InterPro" id="IPR036704">
    <property type="entry name" value="RraA/RraA-like_sf"/>
</dbReference>
<evidence type="ECO:0000313" key="7">
    <source>
        <dbReference type="Proteomes" id="UP000314285"/>
    </source>
</evidence>
<evidence type="ECO:0000313" key="6">
    <source>
        <dbReference type="EMBL" id="TNX92559.1"/>
    </source>
</evidence>
<organism evidence="6 7">
    <name type="scientific">Acinetobacter radioresistens</name>
    <dbReference type="NCBI Taxonomy" id="40216"/>
    <lineage>
        <taxon>Bacteria</taxon>
        <taxon>Pseudomonadati</taxon>
        <taxon>Pseudomonadota</taxon>
        <taxon>Gammaproteobacteria</taxon>
        <taxon>Moraxellales</taxon>
        <taxon>Moraxellaceae</taxon>
        <taxon>Acinetobacter</taxon>
    </lineage>
</organism>
<evidence type="ECO:0000256" key="1">
    <source>
        <dbReference type="ARBA" id="ARBA00001968"/>
    </source>
</evidence>
<protein>
    <recommendedName>
        <fullName evidence="2">Putative 4-hydroxy-4-methyl-2-oxoglutarate aldolase</fullName>
    </recommendedName>
    <alternativeName>
        <fullName evidence="3">Regulator of ribonuclease activity homolog</fullName>
    </alternativeName>
    <alternativeName>
        <fullName evidence="4">RraA-like protein</fullName>
    </alternativeName>
</protein>
<dbReference type="InterPro" id="IPR005493">
    <property type="entry name" value="RraA/RraA-like"/>
</dbReference>